<dbReference type="InterPro" id="IPR015421">
    <property type="entry name" value="PyrdxlP-dep_Trfase_major"/>
</dbReference>
<evidence type="ECO:0000256" key="3">
    <source>
        <dbReference type="ARBA" id="ARBA00011738"/>
    </source>
</evidence>
<comment type="similarity">
    <text evidence="2 8">Belongs to the class-I pyridoxal-phosphate-dependent aminotransferase family.</text>
</comment>
<keyword evidence="5 8" id="KW-0808">Transferase</keyword>
<dbReference type="InterPro" id="IPR015424">
    <property type="entry name" value="PyrdxlP-dep_Trfase"/>
</dbReference>
<protein>
    <recommendedName>
        <fullName evidence="8">Aminotransferase</fullName>
        <ecNumber evidence="8">2.6.1.-</ecNumber>
    </recommendedName>
</protein>
<dbReference type="PANTHER" id="PTHR46383:SF1">
    <property type="entry name" value="ASPARTATE AMINOTRANSFERASE"/>
    <property type="match status" value="1"/>
</dbReference>
<evidence type="ECO:0000256" key="8">
    <source>
        <dbReference type="RuleBase" id="RU000481"/>
    </source>
</evidence>
<dbReference type="Pfam" id="PF00155">
    <property type="entry name" value="Aminotran_1_2"/>
    <property type="match status" value="1"/>
</dbReference>
<dbReference type="CDD" id="cd00609">
    <property type="entry name" value="AAT_like"/>
    <property type="match status" value="1"/>
</dbReference>
<dbReference type="Gene3D" id="3.90.1150.10">
    <property type="entry name" value="Aspartate Aminotransferase, domain 1"/>
    <property type="match status" value="1"/>
</dbReference>
<evidence type="ECO:0000313" key="11">
    <source>
        <dbReference type="Proteomes" id="UP000253759"/>
    </source>
</evidence>
<dbReference type="InterPro" id="IPR004839">
    <property type="entry name" value="Aminotransferase_I/II_large"/>
</dbReference>
<keyword evidence="4 8" id="KW-0032">Aminotransferase</keyword>
<dbReference type="AlphaFoldDB" id="A0A369W4A8"/>
<dbReference type="FunFam" id="3.40.640.10:FF:000033">
    <property type="entry name" value="Aspartate aminotransferase"/>
    <property type="match status" value="1"/>
</dbReference>
<dbReference type="GO" id="GO:0004069">
    <property type="term" value="F:L-aspartate:2-oxoglutarate aminotransferase activity"/>
    <property type="evidence" value="ECO:0007669"/>
    <property type="project" value="UniProtKB-EC"/>
</dbReference>
<evidence type="ECO:0000256" key="2">
    <source>
        <dbReference type="ARBA" id="ARBA00007441"/>
    </source>
</evidence>
<gene>
    <name evidence="10" type="ORF">DVH29_08930</name>
</gene>
<evidence type="ECO:0000256" key="5">
    <source>
        <dbReference type="ARBA" id="ARBA00022679"/>
    </source>
</evidence>
<dbReference type="InterPro" id="IPR015422">
    <property type="entry name" value="PyrdxlP-dep_Trfase_small"/>
</dbReference>
<dbReference type="InterPro" id="IPR004838">
    <property type="entry name" value="NHTrfase_class1_PyrdxlP-BS"/>
</dbReference>
<accession>A0A369W4A8</accession>
<evidence type="ECO:0000256" key="7">
    <source>
        <dbReference type="ARBA" id="ARBA00049185"/>
    </source>
</evidence>
<keyword evidence="11" id="KW-1185">Reference proteome</keyword>
<reference evidence="11" key="1">
    <citation type="submission" date="2018-07" db="EMBL/GenBank/DDBJ databases">
        <authorList>
            <person name="Liu B.-T."/>
            <person name="Du Z."/>
        </authorList>
    </citation>
    <scope>NUCLEOTIDE SEQUENCE [LARGE SCALE GENOMIC DNA]</scope>
    <source>
        <strain evidence="11">XYN52</strain>
    </source>
</reference>
<evidence type="ECO:0000256" key="4">
    <source>
        <dbReference type="ARBA" id="ARBA00022576"/>
    </source>
</evidence>
<evidence type="ECO:0000259" key="9">
    <source>
        <dbReference type="Pfam" id="PF00155"/>
    </source>
</evidence>
<keyword evidence="6" id="KW-0663">Pyridoxal phosphate</keyword>
<dbReference type="Proteomes" id="UP000253759">
    <property type="component" value="Unassembled WGS sequence"/>
</dbReference>
<dbReference type="OrthoDB" id="9763453at2"/>
<organism evidence="10 11">
    <name type="scientific">Pelagibacterium lacus</name>
    <dbReference type="NCBI Taxonomy" id="2282655"/>
    <lineage>
        <taxon>Bacteria</taxon>
        <taxon>Pseudomonadati</taxon>
        <taxon>Pseudomonadota</taxon>
        <taxon>Alphaproteobacteria</taxon>
        <taxon>Hyphomicrobiales</taxon>
        <taxon>Devosiaceae</taxon>
        <taxon>Pelagibacterium</taxon>
    </lineage>
</organism>
<comment type="catalytic activity">
    <reaction evidence="7">
        <text>L-aspartate + 2-oxoglutarate = oxaloacetate + L-glutamate</text>
        <dbReference type="Rhea" id="RHEA:21824"/>
        <dbReference type="ChEBI" id="CHEBI:16452"/>
        <dbReference type="ChEBI" id="CHEBI:16810"/>
        <dbReference type="ChEBI" id="CHEBI:29985"/>
        <dbReference type="ChEBI" id="CHEBI:29991"/>
        <dbReference type="EC" id="2.6.1.1"/>
    </reaction>
</comment>
<dbReference type="PROSITE" id="PS00105">
    <property type="entry name" value="AA_TRANSFER_CLASS_1"/>
    <property type="match status" value="1"/>
</dbReference>
<comment type="caution">
    <text evidence="10">The sequence shown here is derived from an EMBL/GenBank/DDBJ whole genome shotgun (WGS) entry which is preliminary data.</text>
</comment>
<proteinExistence type="inferred from homology"/>
<dbReference type="InterPro" id="IPR050596">
    <property type="entry name" value="AspAT/PAT-like"/>
</dbReference>
<evidence type="ECO:0000256" key="6">
    <source>
        <dbReference type="ARBA" id="ARBA00022898"/>
    </source>
</evidence>
<evidence type="ECO:0000313" key="10">
    <source>
        <dbReference type="EMBL" id="RDE08869.1"/>
    </source>
</evidence>
<dbReference type="PANTHER" id="PTHR46383">
    <property type="entry name" value="ASPARTATE AMINOTRANSFERASE"/>
    <property type="match status" value="1"/>
</dbReference>
<dbReference type="GO" id="GO:0030170">
    <property type="term" value="F:pyridoxal phosphate binding"/>
    <property type="evidence" value="ECO:0007669"/>
    <property type="project" value="InterPro"/>
</dbReference>
<dbReference type="EMBL" id="QQNH01000010">
    <property type="protein sequence ID" value="RDE08869.1"/>
    <property type="molecule type" value="Genomic_DNA"/>
</dbReference>
<dbReference type="GO" id="GO:0006520">
    <property type="term" value="P:amino acid metabolic process"/>
    <property type="evidence" value="ECO:0007669"/>
    <property type="project" value="InterPro"/>
</dbReference>
<dbReference type="SUPFAM" id="SSF53383">
    <property type="entry name" value="PLP-dependent transferases"/>
    <property type="match status" value="1"/>
</dbReference>
<comment type="subunit">
    <text evidence="3">Homodimer.</text>
</comment>
<name>A0A369W4A8_9HYPH</name>
<dbReference type="Gene3D" id="3.40.640.10">
    <property type="entry name" value="Type I PLP-dependent aspartate aminotransferase-like (Major domain)"/>
    <property type="match status" value="1"/>
</dbReference>
<sequence>MAAVMSLAAEGGIGLARRVSDIEVSLIVRISELAAARKKAGEDIISLGTGEPDFDTPDFVKAAAKTAMDRGETKYTANTGTAELKQAIVAEYARQGVTIAPANVIASAGAKQVLFNAFMATLDPGDEVVIPAPYWTSYVDMVSICGGVPVTVPTRGEDGFVLAPEALERAITPRTKWLLFNSPSNPTGGAYDAGQLRALLPVLARHPHVGLMSDEIYEHLVYDDFAFVSALKALPEMAERVLVVNGVSKSYAMTGWRLGYGVGPRALIDAMAVVQGQATSAPSSISQAAAAAALNGPRDVVAERREDFWRRRDLVVAGLNAVEGLVCDSPRGAFYVFPDCTGLLGRRTPQGTIVETDADLCEYYLEQAGVAVVPGTAFGSPGHFRISYAYAQVALEKALERIAAASAALVKP</sequence>
<evidence type="ECO:0000256" key="1">
    <source>
        <dbReference type="ARBA" id="ARBA00001933"/>
    </source>
</evidence>
<comment type="cofactor">
    <cofactor evidence="1 8">
        <name>pyridoxal 5'-phosphate</name>
        <dbReference type="ChEBI" id="CHEBI:597326"/>
    </cofactor>
</comment>
<dbReference type="EC" id="2.6.1.-" evidence="8"/>
<feature type="domain" description="Aminotransferase class I/classII large" evidence="9">
    <location>
        <begin position="43"/>
        <end position="402"/>
    </location>
</feature>